<feature type="domain" description="AAA+ ATPase" evidence="4">
    <location>
        <begin position="105"/>
        <end position="238"/>
    </location>
</feature>
<evidence type="ECO:0000259" key="4">
    <source>
        <dbReference type="SMART" id="SM00382"/>
    </source>
</evidence>
<dbReference type="eggNOG" id="COG1484">
    <property type="taxonomic scope" value="Bacteria"/>
</dbReference>
<reference evidence="5 6" key="1">
    <citation type="submission" date="2013-08" db="EMBL/GenBank/DDBJ databases">
        <authorList>
            <person name="Durkin A.S."/>
            <person name="Haft D.R."/>
            <person name="McCorrison J."/>
            <person name="Torralba M."/>
            <person name="Gillis M."/>
            <person name="Haft D.H."/>
            <person name="Methe B."/>
            <person name="Sutton G."/>
            <person name="Nelson K.E."/>
        </authorList>
    </citation>
    <scope>NUCLEOTIDE SEQUENCE [LARGE SCALE GENOMIC DNA]</scope>
    <source>
        <strain evidence="5 6">F0195</strain>
    </source>
</reference>
<dbReference type="RefSeq" id="WP_021726286.1">
    <property type="nucleotide sequence ID" value="NZ_AWEZ01000046.1"/>
</dbReference>
<dbReference type="GO" id="GO:0005524">
    <property type="term" value="F:ATP binding"/>
    <property type="evidence" value="ECO:0007669"/>
    <property type="project" value="UniProtKB-KW"/>
</dbReference>
<dbReference type="EMBL" id="AWEZ01000046">
    <property type="protein sequence ID" value="ERL08109.1"/>
    <property type="molecule type" value="Genomic_DNA"/>
</dbReference>
<keyword evidence="3 5" id="KW-0067">ATP-binding</keyword>
<evidence type="ECO:0000256" key="1">
    <source>
        <dbReference type="ARBA" id="ARBA00008059"/>
    </source>
</evidence>
<protein>
    <submittedName>
        <fullName evidence="5">IstB-like ATP-binding protein</fullName>
    </submittedName>
</protein>
<gene>
    <name evidence="5" type="ORF">HMPREF1316_2501</name>
</gene>
<dbReference type="CDD" id="cd00009">
    <property type="entry name" value="AAA"/>
    <property type="match status" value="1"/>
</dbReference>
<dbReference type="SUPFAM" id="SSF52540">
    <property type="entry name" value="P-loop containing nucleoside triphosphate hydrolases"/>
    <property type="match status" value="1"/>
</dbReference>
<dbReference type="Pfam" id="PF01695">
    <property type="entry name" value="IstB_IS21"/>
    <property type="match status" value="1"/>
</dbReference>
<dbReference type="GO" id="GO:0006260">
    <property type="term" value="P:DNA replication"/>
    <property type="evidence" value="ECO:0007669"/>
    <property type="project" value="TreeGrafter"/>
</dbReference>
<dbReference type="PATRIC" id="fig|1125712.3.peg.1394"/>
<dbReference type="PANTHER" id="PTHR30050">
    <property type="entry name" value="CHROMOSOMAL REPLICATION INITIATOR PROTEIN DNAA"/>
    <property type="match status" value="1"/>
</dbReference>
<organism evidence="5 6">
    <name type="scientific">Olsenella profusa F0195</name>
    <dbReference type="NCBI Taxonomy" id="1125712"/>
    <lineage>
        <taxon>Bacteria</taxon>
        <taxon>Bacillati</taxon>
        <taxon>Actinomycetota</taxon>
        <taxon>Coriobacteriia</taxon>
        <taxon>Coriobacteriales</taxon>
        <taxon>Atopobiaceae</taxon>
        <taxon>Olsenella</taxon>
    </lineage>
</organism>
<dbReference type="SMART" id="SM00382">
    <property type="entry name" value="AAA"/>
    <property type="match status" value="1"/>
</dbReference>
<dbReference type="InterPro" id="IPR002611">
    <property type="entry name" value="IstB_ATP-bd"/>
</dbReference>
<dbReference type="InterPro" id="IPR047661">
    <property type="entry name" value="IstB"/>
</dbReference>
<dbReference type="Proteomes" id="UP000016638">
    <property type="component" value="Unassembled WGS sequence"/>
</dbReference>
<evidence type="ECO:0000256" key="2">
    <source>
        <dbReference type="ARBA" id="ARBA00022741"/>
    </source>
</evidence>
<evidence type="ECO:0000256" key="3">
    <source>
        <dbReference type="ARBA" id="ARBA00022840"/>
    </source>
</evidence>
<dbReference type="InterPro" id="IPR003593">
    <property type="entry name" value="AAA+_ATPase"/>
</dbReference>
<keyword evidence="2" id="KW-0547">Nucleotide-binding</keyword>
<dbReference type="InterPro" id="IPR028350">
    <property type="entry name" value="DNAC/IstB-like"/>
</dbReference>
<dbReference type="STRING" id="1125712.HMPREF1316_2501"/>
<proteinExistence type="inferred from homology"/>
<dbReference type="NCBIfam" id="NF038214">
    <property type="entry name" value="IS21_help_AAA"/>
    <property type="match status" value="1"/>
</dbReference>
<comment type="similarity">
    <text evidence="1">Belongs to the IS21/IS1162 putative ATP-binding protein family.</text>
</comment>
<evidence type="ECO:0000313" key="5">
    <source>
        <dbReference type="EMBL" id="ERL08109.1"/>
    </source>
</evidence>
<dbReference type="AlphaFoldDB" id="U2T4Y0"/>
<evidence type="ECO:0000313" key="6">
    <source>
        <dbReference type="Proteomes" id="UP000016638"/>
    </source>
</evidence>
<sequence>MSAVDESSPYVRAQANLSELGLHEMCAALPDYVRMAAEGDRDLASALAEMTASEVAARRARIMRQRIRSSGFPYVKTLADFDWSFQPSVPRPKVEELATLRFMDRAENVLLVGSPGVGKTHLAVAIDIEAVRAGREVRFCDCARLVEDLRDAQSRGILAKRPKYYAHSELLVIDELGYLAIDAEGADLMFQLVSTRYEQRSTIITTNVGIGGWARVFGDDVAASAIADRVCHHCTLIRITGRSYRLKDLPAERRREE</sequence>
<accession>U2T4Y0</accession>
<dbReference type="InterPro" id="IPR027417">
    <property type="entry name" value="P-loop_NTPase"/>
</dbReference>
<keyword evidence="6" id="KW-1185">Reference proteome</keyword>
<dbReference type="PANTHER" id="PTHR30050:SF4">
    <property type="entry name" value="ATP-BINDING PROTEIN RV3427C IN INSERTION SEQUENCE-RELATED"/>
    <property type="match status" value="1"/>
</dbReference>
<dbReference type="Gene3D" id="3.40.50.300">
    <property type="entry name" value="P-loop containing nucleotide triphosphate hydrolases"/>
    <property type="match status" value="1"/>
</dbReference>
<name>U2T4Y0_9ACTN</name>
<dbReference type="OrthoDB" id="9773429at2"/>
<comment type="caution">
    <text evidence="5">The sequence shown here is derived from an EMBL/GenBank/DDBJ whole genome shotgun (WGS) entry which is preliminary data.</text>
</comment>
<dbReference type="PIRSF" id="PIRSF003073">
    <property type="entry name" value="DNAC_TnpB_IstB"/>
    <property type="match status" value="1"/>
</dbReference>